<dbReference type="EMBL" id="GEBQ01004320">
    <property type="protein sequence ID" value="JAT35657.1"/>
    <property type="molecule type" value="Transcribed_RNA"/>
</dbReference>
<organism evidence="2">
    <name type="scientific">Graphocephala atropunctata</name>
    <dbReference type="NCBI Taxonomy" id="36148"/>
    <lineage>
        <taxon>Eukaryota</taxon>
        <taxon>Metazoa</taxon>
        <taxon>Ecdysozoa</taxon>
        <taxon>Arthropoda</taxon>
        <taxon>Hexapoda</taxon>
        <taxon>Insecta</taxon>
        <taxon>Pterygota</taxon>
        <taxon>Neoptera</taxon>
        <taxon>Paraneoptera</taxon>
        <taxon>Hemiptera</taxon>
        <taxon>Auchenorrhyncha</taxon>
        <taxon>Membracoidea</taxon>
        <taxon>Cicadellidae</taxon>
        <taxon>Cicadellinae</taxon>
        <taxon>Cicadellini</taxon>
        <taxon>Graphocephala</taxon>
    </lineage>
</organism>
<dbReference type="PROSITE" id="PS50878">
    <property type="entry name" value="RT_POL"/>
    <property type="match status" value="1"/>
</dbReference>
<proteinExistence type="predicted"/>
<accession>A0A1B6MI77</accession>
<dbReference type="PANTHER" id="PTHR21301:SF10">
    <property type="entry name" value="REVERSE TRANSCRIPTASE DOMAIN-CONTAINING PROTEIN"/>
    <property type="match status" value="1"/>
</dbReference>
<gene>
    <name evidence="2" type="ORF">g.48220</name>
</gene>
<name>A0A1B6MI77_9HEMI</name>
<dbReference type="InterPro" id="IPR000477">
    <property type="entry name" value="RT_dom"/>
</dbReference>
<reference evidence="2" key="1">
    <citation type="submission" date="2015-11" db="EMBL/GenBank/DDBJ databases">
        <title>De novo transcriptome assembly of four potential Pierce s Disease insect vectors from Arizona vineyards.</title>
        <authorList>
            <person name="Tassone E.E."/>
        </authorList>
    </citation>
    <scope>NUCLEOTIDE SEQUENCE</scope>
</reference>
<protein>
    <recommendedName>
        <fullName evidence="1">Reverse transcriptase domain-containing protein</fullName>
    </recommendedName>
</protein>
<sequence length="103" mass="11688">MRNIQLNKTDLLVSIDVESLFMKVPIAEAVVLITELLSLELSGLGGLFFWRTFFYFDGKFYEQIDGAAMGSPLSPVAANLYMEHFEKMALKTSNLKPKMWFAT</sequence>
<evidence type="ECO:0000259" key="1">
    <source>
        <dbReference type="PROSITE" id="PS50878"/>
    </source>
</evidence>
<dbReference type="AlphaFoldDB" id="A0A1B6MI77"/>
<feature type="domain" description="Reverse transcriptase" evidence="1">
    <location>
        <begin position="1"/>
        <end position="103"/>
    </location>
</feature>
<dbReference type="PANTHER" id="PTHR21301">
    <property type="entry name" value="REVERSE TRANSCRIPTASE"/>
    <property type="match status" value="1"/>
</dbReference>
<evidence type="ECO:0000313" key="2">
    <source>
        <dbReference type="EMBL" id="JAT35657.1"/>
    </source>
</evidence>